<protein>
    <submittedName>
        <fullName evidence="5">Valencene synthase</fullName>
    </submittedName>
</protein>
<comment type="caution">
    <text evidence="5">The sequence shown here is derived from an EMBL/GenBank/DDBJ whole genome shotgun (WGS) entry which is preliminary data.</text>
</comment>
<feature type="domain" description="Terpene synthase metal-binding" evidence="4">
    <location>
        <begin position="142"/>
        <end position="214"/>
    </location>
</feature>
<dbReference type="InterPro" id="IPR036965">
    <property type="entry name" value="Terpene_synth_N_sf"/>
</dbReference>
<dbReference type="AlphaFoldDB" id="A0A438DCL6"/>
<dbReference type="SUPFAM" id="SSF48576">
    <property type="entry name" value="Terpenoid synthases"/>
    <property type="match status" value="1"/>
</dbReference>
<name>A0A438DCL6_VITVI</name>
<accession>A0A438DCL6</accession>
<dbReference type="Pfam" id="PF01397">
    <property type="entry name" value="Terpene_synth"/>
    <property type="match status" value="1"/>
</dbReference>
<dbReference type="GO" id="GO:0000287">
    <property type="term" value="F:magnesium ion binding"/>
    <property type="evidence" value="ECO:0007669"/>
    <property type="project" value="InterPro"/>
</dbReference>
<dbReference type="Proteomes" id="UP000288805">
    <property type="component" value="Unassembled WGS sequence"/>
</dbReference>
<dbReference type="Pfam" id="PF03936">
    <property type="entry name" value="Terpene_synth_C"/>
    <property type="match status" value="1"/>
</dbReference>
<keyword evidence="1" id="KW-0479">Metal-binding</keyword>
<dbReference type="InterPro" id="IPR050148">
    <property type="entry name" value="Terpene_synthase-like"/>
</dbReference>
<organism evidence="5 6">
    <name type="scientific">Vitis vinifera</name>
    <name type="common">Grape</name>
    <dbReference type="NCBI Taxonomy" id="29760"/>
    <lineage>
        <taxon>Eukaryota</taxon>
        <taxon>Viridiplantae</taxon>
        <taxon>Streptophyta</taxon>
        <taxon>Embryophyta</taxon>
        <taxon>Tracheophyta</taxon>
        <taxon>Spermatophyta</taxon>
        <taxon>Magnoliopsida</taxon>
        <taxon>eudicotyledons</taxon>
        <taxon>Gunneridae</taxon>
        <taxon>Pentapetalae</taxon>
        <taxon>rosids</taxon>
        <taxon>Vitales</taxon>
        <taxon>Vitaceae</taxon>
        <taxon>Viteae</taxon>
        <taxon>Vitis</taxon>
    </lineage>
</organism>
<sequence>MSYTPEDEETRACKEKQVEDLKEEIRRKLMNAAGKHFQQLKFMDAVQRLGVAYHFEREIEEVLQHIKDSYLDDDDIEGDLFNVHSTKFKDEKGNFKKALISDVLEMLGLHEAAHAYQKQVAHALKQPIRKGLERLEARPGLIFMWDVKSIDHLPKYVKLCYVELLHVYKEIEEEMDKEGNQYQMKNQVRAYFYEGKCFHEGHKPTIEEYMSMGEILTKEAFDWVISDPKIITTSTVIGRLMDDINSHKVL</sequence>
<dbReference type="InterPro" id="IPR008930">
    <property type="entry name" value="Terpenoid_cyclase/PrenylTrfase"/>
</dbReference>
<dbReference type="InterPro" id="IPR008949">
    <property type="entry name" value="Isoprenoid_synthase_dom_sf"/>
</dbReference>
<reference evidence="5 6" key="1">
    <citation type="journal article" date="2018" name="PLoS Genet.">
        <title>Population sequencing reveals clonal diversity and ancestral inbreeding in the grapevine cultivar Chardonnay.</title>
        <authorList>
            <person name="Roach M.J."/>
            <person name="Johnson D.L."/>
            <person name="Bohlmann J."/>
            <person name="van Vuuren H.J."/>
            <person name="Jones S.J."/>
            <person name="Pretorius I.S."/>
            <person name="Schmidt S.A."/>
            <person name="Borneman A.R."/>
        </authorList>
    </citation>
    <scope>NUCLEOTIDE SEQUENCE [LARGE SCALE GENOMIC DNA]</scope>
    <source>
        <strain evidence="6">cv. Chardonnay</strain>
        <tissue evidence="5">Leaf</tissue>
    </source>
</reference>
<dbReference type="SUPFAM" id="SSF48239">
    <property type="entry name" value="Terpenoid cyclases/Protein prenyltransferases"/>
    <property type="match status" value="1"/>
</dbReference>
<evidence type="ECO:0000256" key="1">
    <source>
        <dbReference type="ARBA" id="ARBA00022723"/>
    </source>
</evidence>
<dbReference type="Gene3D" id="1.50.10.130">
    <property type="entry name" value="Terpene synthase, N-terminal domain"/>
    <property type="match status" value="1"/>
</dbReference>
<evidence type="ECO:0000259" key="3">
    <source>
        <dbReference type="Pfam" id="PF01397"/>
    </source>
</evidence>
<evidence type="ECO:0000259" key="4">
    <source>
        <dbReference type="Pfam" id="PF03936"/>
    </source>
</evidence>
<dbReference type="InterPro" id="IPR005630">
    <property type="entry name" value="Terpene_synthase_metal-bd"/>
</dbReference>
<dbReference type="PANTHER" id="PTHR31225:SF241">
    <property type="entry name" value="TERPENE SYNTHASE FAMILY, METAL-BINDING DOMAIN PROTEIN"/>
    <property type="match status" value="1"/>
</dbReference>
<dbReference type="Gene3D" id="1.10.600.10">
    <property type="entry name" value="Farnesyl Diphosphate Synthase"/>
    <property type="match status" value="2"/>
</dbReference>
<keyword evidence="2" id="KW-0460">Magnesium</keyword>
<feature type="domain" description="Terpene synthase N-terminal" evidence="3">
    <location>
        <begin position="9"/>
        <end position="80"/>
    </location>
</feature>
<dbReference type="EMBL" id="QGNW01001688">
    <property type="protein sequence ID" value="RVW33199.1"/>
    <property type="molecule type" value="Genomic_DNA"/>
</dbReference>
<evidence type="ECO:0000256" key="2">
    <source>
        <dbReference type="ARBA" id="ARBA00022842"/>
    </source>
</evidence>
<gene>
    <name evidence="5" type="primary">ValCS_7</name>
    <name evidence="5" type="ORF">CK203_081133</name>
</gene>
<proteinExistence type="predicted"/>
<evidence type="ECO:0000313" key="6">
    <source>
        <dbReference type="Proteomes" id="UP000288805"/>
    </source>
</evidence>
<dbReference type="PANTHER" id="PTHR31225">
    <property type="entry name" value="OS04G0344100 PROTEIN-RELATED"/>
    <property type="match status" value="1"/>
</dbReference>
<evidence type="ECO:0000313" key="5">
    <source>
        <dbReference type="EMBL" id="RVW33199.1"/>
    </source>
</evidence>
<dbReference type="GO" id="GO:0016114">
    <property type="term" value="P:terpenoid biosynthetic process"/>
    <property type="evidence" value="ECO:0007669"/>
    <property type="project" value="InterPro"/>
</dbReference>
<dbReference type="GO" id="GO:0010333">
    <property type="term" value="F:terpene synthase activity"/>
    <property type="evidence" value="ECO:0007669"/>
    <property type="project" value="InterPro"/>
</dbReference>
<dbReference type="InterPro" id="IPR001906">
    <property type="entry name" value="Terpene_synth_N"/>
</dbReference>